<feature type="region of interest" description="Disordered" evidence="1">
    <location>
        <begin position="169"/>
        <end position="224"/>
    </location>
</feature>
<dbReference type="EMBL" id="JPKY01000207">
    <property type="protein sequence ID" value="KFH40421.1"/>
    <property type="molecule type" value="Genomic_DNA"/>
</dbReference>
<dbReference type="HOGENOM" id="CLU_052531_0_0_1"/>
<dbReference type="AlphaFoldDB" id="A0A086STI9"/>
<feature type="compositionally biased region" description="Basic residues" evidence="1">
    <location>
        <begin position="84"/>
        <end position="94"/>
    </location>
</feature>
<feature type="compositionally biased region" description="Polar residues" evidence="1">
    <location>
        <begin position="351"/>
        <end position="366"/>
    </location>
</feature>
<keyword evidence="3" id="KW-1185">Reference proteome</keyword>
<feature type="compositionally biased region" description="Pro residues" evidence="1">
    <location>
        <begin position="42"/>
        <end position="61"/>
    </location>
</feature>
<evidence type="ECO:0000313" key="3">
    <source>
        <dbReference type="Proteomes" id="UP000029964"/>
    </source>
</evidence>
<dbReference type="OrthoDB" id="5232891at2759"/>
<feature type="region of interest" description="Disordered" evidence="1">
    <location>
        <begin position="272"/>
        <end position="334"/>
    </location>
</feature>
<accession>A0A086STI9</accession>
<evidence type="ECO:0000256" key="1">
    <source>
        <dbReference type="SAM" id="MobiDB-lite"/>
    </source>
</evidence>
<gene>
    <name evidence="2" type="ORF">ACRE_089080</name>
</gene>
<proteinExistence type="predicted"/>
<evidence type="ECO:0000313" key="2">
    <source>
        <dbReference type="EMBL" id="KFH40421.1"/>
    </source>
</evidence>
<reference evidence="3" key="1">
    <citation type="journal article" date="2014" name="Genome Announc.">
        <title>Genome sequence and annotation of Acremonium chrysogenum, producer of the beta-lactam antibiotic cephalosporin C.</title>
        <authorList>
            <person name="Terfehr D."/>
            <person name="Dahlmann T.A."/>
            <person name="Specht T."/>
            <person name="Zadra I."/>
            <person name="Kuernsteiner H."/>
            <person name="Kueck U."/>
        </authorList>
    </citation>
    <scope>NUCLEOTIDE SEQUENCE [LARGE SCALE GENOMIC DNA]</scope>
    <source>
        <strain evidence="3">ATCC 11550 / CBS 779.69 / DSM 880 / IAM 14645 / JCM 23072 / IMI 49137</strain>
    </source>
</reference>
<feature type="region of interest" description="Disordered" evidence="1">
    <location>
        <begin position="35"/>
        <end position="128"/>
    </location>
</feature>
<sequence length="477" mass="52154">MSYPADLTPLTHVARIPPVSPHRYRTGQAMAMECGGHISVGPVPPTVPPPPSTNTPLPKTPDTPAHASESQQTQTISNNLNPKPARRKLRKSAPRPKALSLDKRGAKHSTASPTAVLECGGGLASPPSSYCERPSIPMSPSLGDSKWLQYIERSGLVNSSELPLGLGSKAKGAVAEPPHSSSSLTDEFSNLSLRNRTTWRSSSLDRSPSPSLRPPTMPRPRRSISKLSLMAPPLKIGQLDGSAPRRKEIRVIKKRASIELIAEQYQAFLESRDAGDGHESDYDEELAEDTVRLEPTQYDGDHGSSRQGSLDRPREVILESPGPAEPNNLSPASDGTLVAFEEDAIYFKPVSFSSPEPSPRAEQQTFDKPLPKPPTDAGNQPLQACITMLVKELTSAMPRQQSTPGDNSQVLQISVMIEAYERLRDQVETMGMGDAEQRSVRSMFDCWLAALHTMHRSYSRYFPVSERQCEDLAEEVD</sequence>
<dbReference type="Proteomes" id="UP000029964">
    <property type="component" value="Unassembled WGS sequence"/>
</dbReference>
<feature type="compositionally biased region" description="Low complexity" evidence="1">
    <location>
        <begin position="200"/>
        <end position="210"/>
    </location>
</feature>
<comment type="caution">
    <text evidence="2">The sequence shown here is derived from an EMBL/GenBank/DDBJ whole genome shotgun (WGS) entry which is preliminary data.</text>
</comment>
<feature type="compositionally biased region" description="Basic and acidic residues" evidence="1">
    <location>
        <begin position="299"/>
        <end position="317"/>
    </location>
</feature>
<protein>
    <submittedName>
        <fullName evidence="2">Uncharacterized protein</fullName>
    </submittedName>
</protein>
<feature type="region of interest" description="Disordered" evidence="1">
    <location>
        <begin position="350"/>
        <end position="380"/>
    </location>
</feature>
<feature type="compositionally biased region" description="Polar residues" evidence="1">
    <location>
        <begin position="68"/>
        <end position="81"/>
    </location>
</feature>
<name>A0A086STI9_HAPC1</name>
<organism evidence="2 3">
    <name type="scientific">Hapsidospora chrysogenum (strain ATCC 11550 / CBS 779.69 / DSM 880 / IAM 14645 / JCM 23072 / IMI 49137)</name>
    <name type="common">Acremonium chrysogenum</name>
    <dbReference type="NCBI Taxonomy" id="857340"/>
    <lineage>
        <taxon>Eukaryota</taxon>
        <taxon>Fungi</taxon>
        <taxon>Dikarya</taxon>
        <taxon>Ascomycota</taxon>
        <taxon>Pezizomycotina</taxon>
        <taxon>Sordariomycetes</taxon>
        <taxon>Hypocreomycetidae</taxon>
        <taxon>Hypocreales</taxon>
        <taxon>Bionectriaceae</taxon>
        <taxon>Hapsidospora</taxon>
    </lineage>
</organism>
<feature type="compositionally biased region" description="Polar residues" evidence="1">
    <location>
        <begin position="179"/>
        <end position="199"/>
    </location>
</feature>